<dbReference type="Gene3D" id="1.10.287.130">
    <property type="match status" value="1"/>
</dbReference>
<feature type="transmembrane region" description="Helical" evidence="11">
    <location>
        <begin position="167"/>
        <end position="186"/>
    </location>
</feature>
<name>A0A1G7QMJ2_9PROT</name>
<keyword evidence="15" id="KW-1185">Reference proteome</keyword>
<dbReference type="RefSeq" id="WP_090019449.1">
    <property type="nucleotide sequence ID" value="NZ_FNCE01000004.1"/>
</dbReference>
<keyword evidence="10 11" id="KW-0472">Membrane</keyword>
<dbReference type="EC" id="2.7.13.3" evidence="3"/>
<dbReference type="PROSITE" id="PS50885">
    <property type="entry name" value="HAMP"/>
    <property type="match status" value="1"/>
</dbReference>
<dbReference type="PROSITE" id="PS50109">
    <property type="entry name" value="HIS_KIN"/>
    <property type="match status" value="1"/>
</dbReference>
<keyword evidence="7 14" id="KW-0418">Kinase</keyword>
<dbReference type="STRING" id="1082479.SAMN05216241_10447"/>
<dbReference type="InterPro" id="IPR050428">
    <property type="entry name" value="TCS_sensor_his_kinase"/>
</dbReference>
<dbReference type="SMART" id="SM00387">
    <property type="entry name" value="HATPase_c"/>
    <property type="match status" value="1"/>
</dbReference>
<evidence type="ECO:0000256" key="6">
    <source>
        <dbReference type="ARBA" id="ARBA00022692"/>
    </source>
</evidence>
<dbReference type="GO" id="GO:0005886">
    <property type="term" value="C:plasma membrane"/>
    <property type="evidence" value="ECO:0007669"/>
    <property type="project" value="TreeGrafter"/>
</dbReference>
<evidence type="ECO:0000256" key="1">
    <source>
        <dbReference type="ARBA" id="ARBA00000085"/>
    </source>
</evidence>
<comment type="subcellular location">
    <subcellularLocation>
        <location evidence="2">Membrane</location>
        <topology evidence="2">Multi-pass membrane protein</topology>
    </subcellularLocation>
</comment>
<dbReference type="SMART" id="SM00304">
    <property type="entry name" value="HAMP"/>
    <property type="match status" value="1"/>
</dbReference>
<dbReference type="Pfam" id="PF02518">
    <property type="entry name" value="HATPase_c"/>
    <property type="match status" value="1"/>
</dbReference>
<dbReference type="SUPFAM" id="SSF55874">
    <property type="entry name" value="ATPase domain of HSP90 chaperone/DNA topoisomerase II/histidine kinase"/>
    <property type="match status" value="1"/>
</dbReference>
<dbReference type="Gene3D" id="3.30.565.10">
    <property type="entry name" value="Histidine kinase-like ATPase, C-terminal domain"/>
    <property type="match status" value="1"/>
</dbReference>
<dbReference type="PANTHER" id="PTHR45436">
    <property type="entry name" value="SENSOR HISTIDINE KINASE YKOH"/>
    <property type="match status" value="1"/>
</dbReference>
<keyword evidence="6 11" id="KW-0812">Transmembrane</keyword>
<dbReference type="InterPro" id="IPR003660">
    <property type="entry name" value="HAMP_dom"/>
</dbReference>
<protein>
    <recommendedName>
        <fullName evidence="3">histidine kinase</fullName>
        <ecNumber evidence="3">2.7.13.3</ecNumber>
    </recommendedName>
</protein>
<proteinExistence type="predicted"/>
<evidence type="ECO:0000259" key="12">
    <source>
        <dbReference type="PROSITE" id="PS50109"/>
    </source>
</evidence>
<evidence type="ECO:0000256" key="9">
    <source>
        <dbReference type="ARBA" id="ARBA00023012"/>
    </source>
</evidence>
<gene>
    <name evidence="14" type="ORF">SAMN05216241_10447</name>
</gene>
<evidence type="ECO:0000256" key="8">
    <source>
        <dbReference type="ARBA" id="ARBA00022989"/>
    </source>
</evidence>
<keyword evidence="5" id="KW-0808">Transferase</keyword>
<dbReference type="InterPro" id="IPR004358">
    <property type="entry name" value="Sig_transdc_His_kin-like_C"/>
</dbReference>
<feature type="domain" description="Histidine kinase" evidence="12">
    <location>
        <begin position="248"/>
        <end position="451"/>
    </location>
</feature>
<keyword evidence="8 11" id="KW-1133">Transmembrane helix</keyword>
<dbReference type="AlphaFoldDB" id="A0A1G7QMJ2"/>
<dbReference type="PRINTS" id="PR00344">
    <property type="entry name" value="BCTRLSENSOR"/>
</dbReference>
<dbReference type="InterPro" id="IPR003661">
    <property type="entry name" value="HisK_dim/P_dom"/>
</dbReference>
<dbReference type="PANTHER" id="PTHR45436:SF15">
    <property type="entry name" value="SENSOR HISTIDINE KINASE CUSS"/>
    <property type="match status" value="1"/>
</dbReference>
<dbReference type="InterPro" id="IPR036890">
    <property type="entry name" value="HATPase_C_sf"/>
</dbReference>
<dbReference type="InterPro" id="IPR036097">
    <property type="entry name" value="HisK_dim/P_sf"/>
</dbReference>
<accession>A0A1G7QMJ2</accession>
<evidence type="ECO:0000256" key="3">
    <source>
        <dbReference type="ARBA" id="ARBA00012438"/>
    </source>
</evidence>
<keyword evidence="4" id="KW-0597">Phosphoprotein</keyword>
<dbReference type="EMBL" id="FNCE01000004">
    <property type="protein sequence ID" value="SDF99129.1"/>
    <property type="molecule type" value="Genomic_DNA"/>
</dbReference>
<organism evidence="14 15">
    <name type="scientific">Limimonas halophila</name>
    <dbReference type="NCBI Taxonomy" id="1082479"/>
    <lineage>
        <taxon>Bacteria</taxon>
        <taxon>Pseudomonadati</taxon>
        <taxon>Pseudomonadota</taxon>
        <taxon>Alphaproteobacteria</taxon>
        <taxon>Rhodospirillales</taxon>
        <taxon>Rhodovibrionaceae</taxon>
        <taxon>Limimonas</taxon>
    </lineage>
</organism>
<dbReference type="GO" id="GO:0000155">
    <property type="term" value="F:phosphorelay sensor kinase activity"/>
    <property type="evidence" value="ECO:0007669"/>
    <property type="project" value="InterPro"/>
</dbReference>
<evidence type="ECO:0000256" key="2">
    <source>
        <dbReference type="ARBA" id="ARBA00004141"/>
    </source>
</evidence>
<evidence type="ECO:0000259" key="13">
    <source>
        <dbReference type="PROSITE" id="PS50885"/>
    </source>
</evidence>
<evidence type="ECO:0000313" key="14">
    <source>
        <dbReference type="EMBL" id="SDF99129.1"/>
    </source>
</evidence>
<dbReference type="CDD" id="cd00075">
    <property type="entry name" value="HATPase"/>
    <property type="match status" value="1"/>
</dbReference>
<reference evidence="14 15" key="1">
    <citation type="submission" date="2016-10" db="EMBL/GenBank/DDBJ databases">
        <authorList>
            <person name="de Groot N.N."/>
        </authorList>
    </citation>
    <scope>NUCLEOTIDE SEQUENCE [LARGE SCALE GENOMIC DNA]</scope>
    <source>
        <strain evidence="14 15">DSM 25584</strain>
    </source>
</reference>
<evidence type="ECO:0000256" key="5">
    <source>
        <dbReference type="ARBA" id="ARBA00022679"/>
    </source>
</evidence>
<dbReference type="Pfam" id="PF00672">
    <property type="entry name" value="HAMP"/>
    <property type="match status" value="1"/>
</dbReference>
<dbReference type="CDD" id="cd00082">
    <property type="entry name" value="HisKA"/>
    <property type="match status" value="1"/>
</dbReference>
<evidence type="ECO:0000256" key="7">
    <source>
        <dbReference type="ARBA" id="ARBA00022777"/>
    </source>
</evidence>
<dbReference type="InterPro" id="IPR003594">
    <property type="entry name" value="HATPase_dom"/>
</dbReference>
<feature type="domain" description="HAMP" evidence="13">
    <location>
        <begin position="187"/>
        <end position="240"/>
    </location>
</feature>
<sequence>MSRPHPTLQRIVVTRLVAVGVIAVLLQIPLLLGFYLTDHEGLRRVGAEDLADRVVERARANGPGDGFPGGAVPAHAAAVLHWSDAPSGRGDDDLLAGVRRFAARSPGMPEGLIHLDLGDDPAWLAVRRTSTPHGPLVAYVGVEANEAELQFDALTQRALIDEAIEHVVLSILPVALVLIVVASLAMRRALRPLVRVARAAEELGESGLDSRLPADGLPREVASLVNAVNTGLARLERATARQRDFAAMAAHELRTPLTRLKLEVDHLTDPRARRLREQIDSLTRTANQLLALARAEALEAPVHERVDLSAVARRLVAEMAPIALDQGQELGLDAPDTPVTVNGDGDAIDMALRNLIENALAHVPEGGTVDVRVGPGARVTVADAGPGVPDAAKPEIFDRYRHRPGGGRRRGGVGLGLAIVAEVMAAHGGRAEVHDSDLGGAAFVLDFTAPAHAAEKT</sequence>
<keyword evidence="9" id="KW-0902">Two-component regulatory system</keyword>
<dbReference type="OrthoDB" id="8673316at2"/>
<comment type="catalytic activity">
    <reaction evidence="1">
        <text>ATP + protein L-histidine = ADP + protein N-phospho-L-histidine.</text>
        <dbReference type="EC" id="2.7.13.3"/>
    </reaction>
</comment>
<dbReference type="SUPFAM" id="SSF47384">
    <property type="entry name" value="Homodimeric domain of signal transducing histidine kinase"/>
    <property type="match status" value="1"/>
</dbReference>
<evidence type="ECO:0000256" key="10">
    <source>
        <dbReference type="ARBA" id="ARBA00023136"/>
    </source>
</evidence>
<evidence type="ECO:0000256" key="4">
    <source>
        <dbReference type="ARBA" id="ARBA00022553"/>
    </source>
</evidence>
<dbReference type="SMART" id="SM00388">
    <property type="entry name" value="HisKA"/>
    <property type="match status" value="1"/>
</dbReference>
<dbReference type="Proteomes" id="UP000199415">
    <property type="component" value="Unassembled WGS sequence"/>
</dbReference>
<dbReference type="Pfam" id="PF00512">
    <property type="entry name" value="HisKA"/>
    <property type="match status" value="1"/>
</dbReference>
<feature type="transmembrane region" description="Helical" evidence="11">
    <location>
        <begin position="12"/>
        <end position="36"/>
    </location>
</feature>
<evidence type="ECO:0000313" key="15">
    <source>
        <dbReference type="Proteomes" id="UP000199415"/>
    </source>
</evidence>
<evidence type="ECO:0000256" key="11">
    <source>
        <dbReference type="SAM" id="Phobius"/>
    </source>
</evidence>
<dbReference type="InterPro" id="IPR005467">
    <property type="entry name" value="His_kinase_dom"/>
</dbReference>